<comment type="caution">
    <text evidence="2">The sequence shown here is derived from an EMBL/GenBank/DDBJ whole genome shotgun (WGS) entry which is preliminary data.</text>
</comment>
<feature type="region of interest" description="Disordered" evidence="1">
    <location>
        <begin position="182"/>
        <end position="203"/>
    </location>
</feature>
<organism evidence="2 3">
    <name type="scientific">Petrolisthes cinctipes</name>
    <name type="common">Flat porcelain crab</name>
    <dbReference type="NCBI Taxonomy" id="88211"/>
    <lineage>
        <taxon>Eukaryota</taxon>
        <taxon>Metazoa</taxon>
        <taxon>Ecdysozoa</taxon>
        <taxon>Arthropoda</taxon>
        <taxon>Crustacea</taxon>
        <taxon>Multicrustacea</taxon>
        <taxon>Malacostraca</taxon>
        <taxon>Eumalacostraca</taxon>
        <taxon>Eucarida</taxon>
        <taxon>Decapoda</taxon>
        <taxon>Pleocyemata</taxon>
        <taxon>Anomura</taxon>
        <taxon>Galatheoidea</taxon>
        <taxon>Porcellanidae</taxon>
        <taxon>Petrolisthes</taxon>
    </lineage>
</organism>
<feature type="compositionally biased region" description="Basic residues" evidence="1">
    <location>
        <begin position="182"/>
        <end position="193"/>
    </location>
</feature>
<sequence length="203" mass="23636">MGAKLIVSGKGCLGWQDGGWVEAESGGLWFGVVVGCKERSEKICKFVKQGDGSKKRGSELRKSKCRGRLVWKDSMKSNPGMEEGWELGRERAYGFVESRERMERGRRSEWKDRNVMVRGLGTVLHGTRYLGEVQEERRGEERKRVWWWKIGKKKWDREALWEMYEIDSEGVKEETLLAVNWGKRRNTNTKKRREQSSSTTKTV</sequence>
<protein>
    <submittedName>
        <fullName evidence="2">Uncharacterized protein</fullName>
    </submittedName>
</protein>
<dbReference type="AlphaFoldDB" id="A0AAE1BEM7"/>
<reference evidence="2" key="1">
    <citation type="submission" date="2023-10" db="EMBL/GenBank/DDBJ databases">
        <title>Genome assemblies of two species of porcelain crab, Petrolisthes cinctipes and Petrolisthes manimaculis (Anomura: Porcellanidae).</title>
        <authorList>
            <person name="Angst P."/>
        </authorList>
    </citation>
    <scope>NUCLEOTIDE SEQUENCE</scope>
    <source>
        <strain evidence="2">PB745_01</strain>
        <tissue evidence="2">Gill</tissue>
    </source>
</reference>
<accession>A0AAE1BEM7</accession>
<gene>
    <name evidence="2" type="ORF">Pcinc_044215</name>
</gene>
<evidence type="ECO:0000313" key="3">
    <source>
        <dbReference type="Proteomes" id="UP001286313"/>
    </source>
</evidence>
<evidence type="ECO:0000256" key="1">
    <source>
        <dbReference type="SAM" id="MobiDB-lite"/>
    </source>
</evidence>
<dbReference type="Proteomes" id="UP001286313">
    <property type="component" value="Unassembled WGS sequence"/>
</dbReference>
<dbReference type="EMBL" id="JAWQEG010009203">
    <property type="protein sequence ID" value="KAK3849016.1"/>
    <property type="molecule type" value="Genomic_DNA"/>
</dbReference>
<keyword evidence="3" id="KW-1185">Reference proteome</keyword>
<evidence type="ECO:0000313" key="2">
    <source>
        <dbReference type="EMBL" id="KAK3849016.1"/>
    </source>
</evidence>
<proteinExistence type="predicted"/>
<name>A0AAE1BEM7_PETCI</name>